<accession>A0A8C8S9N6</accession>
<dbReference type="SUPFAM" id="SSF54236">
    <property type="entry name" value="Ubiquitin-like"/>
    <property type="match status" value="1"/>
</dbReference>
<dbReference type="SMART" id="SM00166">
    <property type="entry name" value="UBX"/>
    <property type="match status" value="1"/>
</dbReference>
<evidence type="ECO:0000259" key="3">
    <source>
        <dbReference type="PROSITE" id="PS50033"/>
    </source>
</evidence>
<feature type="region of interest" description="Disordered" evidence="1">
    <location>
        <begin position="30"/>
        <end position="85"/>
    </location>
</feature>
<feature type="domain" description="UBX" evidence="3">
    <location>
        <begin position="159"/>
        <end position="231"/>
    </location>
</feature>
<dbReference type="AlphaFoldDB" id="A0A8C8S9N6"/>
<dbReference type="InterPro" id="IPR006553">
    <property type="entry name" value="Leu-rich_rpt_Cys-con_subtyp"/>
</dbReference>
<feature type="compositionally biased region" description="Basic and acidic residues" evidence="1">
    <location>
        <begin position="374"/>
        <end position="383"/>
    </location>
</feature>
<dbReference type="PROSITE" id="PS50030">
    <property type="entry name" value="UBA"/>
    <property type="match status" value="1"/>
</dbReference>
<reference evidence="4" key="1">
    <citation type="submission" date="2025-08" db="UniProtKB">
        <authorList>
            <consortium name="Ensembl"/>
        </authorList>
    </citation>
    <scope>IDENTIFICATION</scope>
</reference>
<dbReference type="SMART" id="SM00367">
    <property type="entry name" value="LRR_CC"/>
    <property type="match status" value="6"/>
</dbReference>
<feature type="compositionally biased region" description="Low complexity" evidence="1">
    <location>
        <begin position="69"/>
        <end position="80"/>
    </location>
</feature>
<evidence type="ECO:0000256" key="1">
    <source>
        <dbReference type="SAM" id="MobiDB-lite"/>
    </source>
</evidence>
<dbReference type="PROSITE" id="PS50033">
    <property type="entry name" value="UBX"/>
    <property type="match status" value="1"/>
</dbReference>
<dbReference type="Gene3D" id="3.80.10.10">
    <property type="entry name" value="Ribonuclease Inhibitor"/>
    <property type="match status" value="4"/>
</dbReference>
<dbReference type="InterPro" id="IPR029071">
    <property type="entry name" value="Ubiquitin-like_domsf"/>
</dbReference>
<evidence type="ECO:0000313" key="5">
    <source>
        <dbReference type="Proteomes" id="UP000694393"/>
    </source>
</evidence>
<dbReference type="GO" id="GO:0019005">
    <property type="term" value="C:SCF ubiquitin ligase complex"/>
    <property type="evidence" value="ECO:0007669"/>
    <property type="project" value="TreeGrafter"/>
</dbReference>
<dbReference type="InterPro" id="IPR032675">
    <property type="entry name" value="LRR_dom_sf"/>
</dbReference>
<feature type="region of interest" description="Disordered" evidence="1">
    <location>
        <begin position="307"/>
        <end position="394"/>
    </location>
</feature>
<name>A0A8C8S9N6_9SAUR</name>
<feature type="region of interest" description="Disordered" evidence="1">
    <location>
        <begin position="241"/>
        <end position="266"/>
    </location>
</feature>
<evidence type="ECO:0000313" key="4">
    <source>
        <dbReference type="Ensembl" id="ENSPCEP00000017224.1"/>
    </source>
</evidence>
<dbReference type="CDD" id="cd01767">
    <property type="entry name" value="UBX"/>
    <property type="match status" value="1"/>
</dbReference>
<feature type="compositionally biased region" description="Pro residues" evidence="1">
    <location>
        <begin position="348"/>
        <end position="359"/>
    </location>
</feature>
<dbReference type="SUPFAM" id="SSF52058">
    <property type="entry name" value="L domain-like"/>
    <property type="match status" value="1"/>
</dbReference>
<reference evidence="4" key="2">
    <citation type="submission" date="2025-09" db="UniProtKB">
        <authorList>
            <consortium name="Ensembl"/>
        </authorList>
    </citation>
    <scope>IDENTIFICATION</scope>
</reference>
<dbReference type="Pfam" id="PF25372">
    <property type="entry name" value="DUF7885"/>
    <property type="match status" value="1"/>
</dbReference>
<sequence>MGFSEGQAHAAIQAGCLGVQEATDWLLQEQGQRLQTAPPKDPGGAIAAFNRPKVQEVPSGSAAPSPEHGLPGPSSPLRPGAEAGHSCRMRANWRELEEKQRERLAQEVKAERRTKRKEHELVLQRIADDRRSIQAKTQLAQKPVPPAAQGPRTAGMGHCLLTIRLPSGQALRECFPADCPLQHVLQHVSARHPDLPAFTLLQGFPKRHFGPAEGPCSLQTLGLTPSATLCVLATEPQGPGAIPSGACAPAPTQPGEGPQQSPRPQALPMEEHVWGRGEILGMMPEQAVAEELRLALGSPAHRVMPGKSGLHGLWESTSSPHHRWGQGQRLTPEDPEREPPVTPEEELPPPGSGPAPSLPSPSRGRGLVGPQHQWPEEGNRLRAADGGGGAGPLDLAGAVAQAAEQRFQCVSRDGEEPAPPQGCRKSHVPSLFHIALRVAVALLTVPRKQYCSSLASLTPPLVERLLAYMIHERLLRPKTLELFFGCPLQTLVLSCYPYATNELLRQLRAFRSLRHLRLGSCSLITDQGLAVLGHLQKLQHLDLSACIKLSDGCLRFIAGLPHLSHLSLDQTKVTDCGLADFLRAAPPSLSHLSLNRTAITVGTLQLLPRHAPGLVLLSLKQTEISDFSALQHLRCLHTLHLDATHVSEASLAALASLPGLSTLTLSGVQSVSGDRALQLVSGLPLTQLSLPGRHTVTDSGLPFLCCLQGLLEVDLSDFTHITDEGLRHLPQLHRLRRLSLCNTLVTDSGLQHLCGLRHLEELCLDRTAVSSVGVSHCITQLPLLRVLGLASTPVGDTVVRLGICHCPQLLKVNLSRTRITDRGLRYLRHLPITQVNLDGSGVTAAGVANLLATCPSLVSIRASHLQALGPDQVSDEEPSC</sequence>
<proteinExistence type="predicted"/>
<dbReference type="InterPro" id="IPR057207">
    <property type="entry name" value="FBXL15_LRR"/>
</dbReference>
<dbReference type="InterPro" id="IPR001012">
    <property type="entry name" value="UBX_dom"/>
</dbReference>
<protein>
    <submittedName>
        <fullName evidence="4">Uncharacterized protein</fullName>
    </submittedName>
</protein>
<dbReference type="PANTHER" id="PTHR13318:SF95">
    <property type="entry name" value="F-BOX PROTEIN YLR352W"/>
    <property type="match status" value="1"/>
</dbReference>
<dbReference type="InterPro" id="IPR015940">
    <property type="entry name" value="UBA"/>
</dbReference>
<dbReference type="Ensembl" id="ENSPCET00000017827.1">
    <property type="protein sequence ID" value="ENSPCEP00000017224.1"/>
    <property type="gene ID" value="ENSPCEG00000013534.1"/>
</dbReference>
<dbReference type="Gene3D" id="3.10.20.90">
    <property type="entry name" value="Phosphatidylinositol 3-kinase Catalytic Subunit, Chain A, domain 1"/>
    <property type="match status" value="1"/>
</dbReference>
<dbReference type="Pfam" id="PF00789">
    <property type="entry name" value="UBX"/>
    <property type="match status" value="1"/>
</dbReference>
<evidence type="ECO:0000259" key="2">
    <source>
        <dbReference type="PROSITE" id="PS50030"/>
    </source>
</evidence>
<dbReference type="GO" id="GO:0031146">
    <property type="term" value="P:SCF-dependent proteasomal ubiquitin-dependent protein catabolic process"/>
    <property type="evidence" value="ECO:0007669"/>
    <property type="project" value="TreeGrafter"/>
</dbReference>
<dbReference type="PANTHER" id="PTHR13318">
    <property type="entry name" value="PARTNER OF PAIRED, ISOFORM B-RELATED"/>
    <property type="match status" value="1"/>
</dbReference>
<organism evidence="4 5">
    <name type="scientific">Pelusios castaneus</name>
    <name type="common">West African mud turtle</name>
    <dbReference type="NCBI Taxonomy" id="367368"/>
    <lineage>
        <taxon>Eukaryota</taxon>
        <taxon>Metazoa</taxon>
        <taxon>Chordata</taxon>
        <taxon>Craniata</taxon>
        <taxon>Vertebrata</taxon>
        <taxon>Euteleostomi</taxon>
        <taxon>Archelosauria</taxon>
        <taxon>Testudinata</taxon>
        <taxon>Testudines</taxon>
        <taxon>Pleurodira</taxon>
        <taxon>Pelomedusidae</taxon>
        <taxon>Pelusios</taxon>
    </lineage>
</organism>
<feature type="domain" description="UBA" evidence="2">
    <location>
        <begin position="1"/>
        <end position="29"/>
    </location>
</feature>
<keyword evidence="5" id="KW-1185">Reference proteome</keyword>
<dbReference type="Proteomes" id="UP000694393">
    <property type="component" value="Unplaced"/>
</dbReference>